<organism evidence="6 7">
    <name type="scientific">Fibrobacter succinogenes</name>
    <name type="common">Bacteroides succinogenes</name>
    <dbReference type="NCBI Taxonomy" id="833"/>
    <lineage>
        <taxon>Bacteria</taxon>
        <taxon>Pseudomonadati</taxon>
        <taxon>Fibrobacterota</taxon>
        <taxon>Fibrobacteria</taxon>
        <taxon>Fibrobacterales</taxon>
        <taxon>Fibrobacteraceae</taxon>
        <taxon>Fibrobacter</taxon>
    </lineage>
</organism>
<protein>
    <recommendedName>
        <fullName evidence="4 5">Large ribosomal subunit protein bL34</fullName>
    </recommendedName>
</protein>
<dbReference type="FunFam" id="1.10.287.3980:FF:000001">
    <property type="entry name" value="Mitochondrial ribosomal protein L34"/>
    <property type="match status" value="1"/>
</dbReference>
<keyword evidence="2 5" id="KW-0689">Ribosomal protein</keyword>
<name>A0A380S5X1_FIBSU</name>
<evidence type="ECO:0000256" key="3">
    <source>
        <dbReference type="ARBA" id="ARBA00023274"/>
    </source>
</evidence>
<gene>
    <name evidence="5" type="primary">rpmH</name>
    <name evidence="6" type="ORF">SAMN05661053_1690</name>
</gene>
<dbReference type="RefSeq" id="WP_014546417.1">
    <property type="nucleotide sequence ID" value="NZ_CACZDK010000014.1"/>
</dbReference>
<dbReference type="InterPro" id="IPR020939">
    <property type="entry name" value="Ribosomal_bL34_CS"/>
</dbReference>
<dbReference type="GO" id="GO:0003735">
    <property type="term" value="F:structural constituent of ribosome"/>
    <property type="evidence" value="ECO:0007669"/>
    <property type="project" value="InterPro"/>
</dbReference>
<proteinExistence type="inferred from homology"/>
<evidence type="ECO:0000256" key="1">
    <source>
        <dbReference type="ARBA" id="ARBA00010111"/>
    </source>
</evidence>
<evidence type="ECO:0000313" key="6">
    <source>
        <dbReference type="EMBL" id="SUQ24294.1"/>
    </source>
</evidence>
<dbReference type="Gene3D" id="1.10.287.3980">
    <property type="match status" value="1"/>
</dbReference>
<dbReference type="AlphaFoldDB" id="A0A380S5X1"/>
<evidence type="ECO:0000313" key="7">
    <source>
        <dbReference type="Proteomes" id="UP000255423"/>
    </source>
</evidence>
<dbReference type="PANTHER" id="PTHR14503">
    <property type="entry name" value="MITOCHONDRIAL RIBOSOMAL PROTEIN 34 FAMILY MEMBER"/>
    <property type="match status" value="1"/>
</dbReference>
<reference evidence="6 7" key="1">
    <citation type="submission" date="2017-08" db="EMBL/GenBank/DDBJ databases">
        <authorList>
            <person name="de Groot N.N."/>
        </authorList>
    </citation>
    <scope>NUCLEOTIDE SEQUENCE [LARGE SCALE GENOMIC DNA]</scope>
    <source>
        <strain evidence="6 7">HM2</strain>
    </source>
</reference>
<dbReference type="GO" id="GO:0005840">
    <property type="term" value="C:ribosome"/>
    <property type="evidence" value="ECO:0007669"/>
    <property type="project" value="UniProtKB-KW"/>
</dbReference>
<dbReference type="NCBIfam" id="TIGR01030">
    <property type="entry name" value="rpmH_bact"/>
    <property type="match status" value="1"/>
</dbReference>
<dbReference type="PROSITE" id="PS00784">
    <property type="entry name" value="RIBOSOMAL_L34"/>
    <property type="match status" value="1"/>
</dbReference>
<dbReference type="OMA" id="NKHGFRQ"/>
<dbReference type="InterPro" id="IPR000271">
    <property type="entry name" value="Ribosomal_bL34"/>
</dbReference>
<evidence type="ECO:0000256" key="5">
    <source>
        <dbReference type="HAMAP-Rule" id="MF_00391"/>
    </source>
</evidence>
<sequence>MKRTFQPHNRKRVNKHGFMARMEDRWGRAVLSRRRAKGRKVLTVSDEIYKK</sequence>
<dbReference type="PANTHER" id="PTHR14503:SF4">
    <property type="entry name" value="LARGE RIBOSOMAL SUBUNIT PROTEIN BL34M"/>
    <property type="match status" value="1"/>
</dbReference>
<comment type="similarity">
    <text evidence="1 5">Belongs to the bacterial ribosomal protein bL34 family.</text>
</comment>
<keyword evidence="3 5" id="KW-0687">Ribonucleoprotein</keyword>
<evidence type="ECO:0000256" key="4">
    <source>
        <dbReference type="ARBA" id="ARBA00035177"/>
    </source>
</evidence>
<accession>A0A380S5X1</accession>
<dbReference type="HAMAP" id="MF_00391">
    <property type="entry name" value="Ribosomal_bL34"/>
    <property type="match status" value="1"/>
</dbReference>
<dbReference type="EMBL" id="UHJL01000002">
    <property type="protein sequence ID" value="SUQ24294.1"/>
    <property type="molecule type" value="Genomic_DNA"/>
</dbReference>
<dbReference type="GO" id="GO:0006412">
    <property type="term" value="P:translation"/>
    <property type="evidence" value="ECO:0007669"/>
    <property type="project" value="UniProtKB-UniRule"/>
</dbReference>
<dbReference type="GO" id="GO:1990904">
    <property type="term" value="C:ribonucleoprotein complex"/>
    <property type="evidence" value="ECO:0007669"/>
    <property type="project" value="UniProtKB-KW"/>
</dbReference>
<evidence type="ECO:0000256" key="2">
    <source>
        <dbReference type="ARBA" id="ARBA00022980"/>
    </source>
</evidence>
<dbReference type="Pfam" id="PF00468">
    <property type="entry name" value="Ribosomal_L34"/>
    <property type="match status" value="1"/>
</dbReference>
<dbReference type="Proteomes" id="UP000255423">
    <property type="component" value="Unassembled WGS sequence"/>
</dbReference>